<name>A0A8D2Q584_VARKO</name>
<keyword evidence="1" id="KW-0539">Nucleus</keyword>
<accession>A0A8D2Q584</accession>
<dbReference type="OMA" id="DHATQIS"/>
<evidence type="ECO:0000256" key="1">
    <source>
        <dbReference type="ARBA" id="ARBA00023242"/>
    </source>
</evidence>
<keyword evidence="5" id="KW-1185">Reference proteome</keyword>
<dbReference type="PANTHER" id="PTHR45935">
    <property type="entry name" value="PROTEIN ZBED8-RELATED"/>
    <property type="match status" value="1"/>
</dbReference>
<reference evidence="4" key="1">
    <citation type="submission" date="2025-08" db="UniProtKB">
        <authorList>
            <consortium name="Ensembl"/>
        </authorList>
    </citation>
    <scope>IDENTIFICATION</scope>
</reference>
<dbReference type="Gene3D" id="1.10.4020.10">
    <property type="entry name" value="DNA breaking-rejoining enzymes"/>
    <property type="match status" value="1"/>
</dbReference>
<evidence type="ECO:0000313" key="5">
    <source>
        <dbReference type="Proteomes" id="UP000694545"/>
    </source>
</evidence>
<dbReference type="InterPro" id="IPR038269">
    <property type="entry name" value="SCAN_sf"/>
</dbReference>
<dbReference type="Pfam" id="PF02023">
    <property type="entry name" value="SCAN"/>
    <property type="match status" value="1"/>
</dbReference>
<dbReference type="InterPro" id="IPR003309">
    <property type="entry name" value="SCAN_dom"/>
</dbReference>
<evidence type="ECO:0000259" key="3">
    <source>
        <dbReference type="PROSITE" id="PS50804"/>
    </source>
</evidence>
<dbReference type="CDD" id="cd07936">
    <property type="entry name" value="SCAN"/>
    <property type="match status" value="1"/>
</dbReference>
<protein>
    <recommendedName>
        <fullName evidence="3">SCAN box domain-containing protein</fullName>
    </recommendedName>
</protein>
<dbReference type="SMART" id="SM00431">
    <property type="entry name" value="SCAN"/>
    <property type="match status" value="1"/>
</dbReference>
<reference evidence="4" key="2">
    <citation type="submission" date="2025-09" db="UniProtKB">
        <authorList>
            <consortium name="Ensembl"/>
        </authorList>
    </citation>
    <scope>IDENTIFICATION</scope>
</reference>
<feature type="compositionally biased region" description="Low complexity" evidence="2">
    <location>
        <begin position="134"/>
        <end position="145"/>
    </location>
</feature>
<dbReference type="SUPFAM" id="SSF47353">
    <property type="entry name" value="Retrovirus capsid dimerization domain-like"/>
    <property type="match status" value="1"/>
</dbReference>
<dbReference type="PANTHER" id="PTHR45935:SF15">
    <property type="entry name" value="SCAN BOX DOMAIN-CONTAINING PROTEIN"/>
    <property type="match status" value="1"/>
</dbReference>
<sequence length="200" mass="22356">MVCEIITLPFGLRKLLRELLLLGSCEIEDYGSVKAAILRGDALRREAQRQRFRRFRYEEAEGPRGAYSRLRELCRGWLRIEKDSKEQILELLILEQWLTILPPEIQSWVRERSPESCAQAVALAEDFLRRPRGAPRLAAPAGGPQAQPPGPSLPQREAHRRGACAPAVPGPCSPAADLHTCGACESWTMRTSSSWQASCP</sequence>
<dbReference type="FunFam" id="1.10.4020.10:FF:000001">
    <property type="entry name" value="zinc finger protein 263 isoform X1"/>
    <property type="match status" value="1"/>
</dbReference>
<dbReference type="InterPro" id="IPR050916">
    <property type="entry name" value="SCAN-C2H2_zinc_finger"/>
</dbReference>
<proteinExistence type="predicted"/>
<feature type="domain" description="SCAN box" evidence="3">
    <location>
        <begin position="49"/>
        <end position="129"/>
    </location>
</feature>
<dbReference type="PROSITE" id="PS50804">
    <property type="entry name" value="SCAN_BOX"/>
    <property type="match status" value="1"/>
</dbReference>
<organism evidence="4 5">
    <name type="scientific">Varanus komodoensis</name>
    <name type="common">Komodo dragon</name>
    <dbReference type="NCBI Taxonomy" id="61221"/>
    <lineage>
        <taxon>Eukaryota</taxon>
        <taxon>Metazoa</taxon>
        <taxon>Chordata</taxon>
        <taxon>Craniata</taxon>
        <taxon>Vertebrata</taxon>
        <taxon>Euteleostomi</taxon>
        <taxon>Lepidosauria</taxon>
        <taxon>Squamata</taxon>
        <taxon>Bifurcata</taxon>
        <taxon>Unidentata</taxon>
        <taxon>Episquamata</taxon>
        <taxon>Toxicofera</taxon>
        <taxon>Anguimorpha</taxon>
        <taxon>Paleoanguimorpha</taxon>
        <taxon>Varanoidea</taxon>
        <taxon>Varanidae</taxon>
        <taxon>Varanus</taxon>
    </lineage>
</organism>
<dbReference type="Ensembl" id="ENSVKKT00000020242.1">
    <property type="protein sequence ID" value="ENSVKKP00000019755.1"/>
    <property type="gene ID" value="ENSVKKG00000013377.1"/>
</dbReference>
<evidence type="ECO:0000313" key="4">
    <source>
        <dbReference type="Ensembl" id="ENSVKKP00000019755.1"/>
    </source>
</evidence>
<dbReference type="Proteomes" id="UP000694545">
    <property type="component" value="Unplaced"/>
</dbReference>
<dbReference type="AlphaFoldDB" id="A0A8D2Q584"/>
<feature type="region of interest" description="Disordered" evidence="2">
    <location>
        <begin position="134"/>
        <end position="166"/>
    </location>
</feature>
<evidence type="ECO:0000256" key="2">
    <source>
        <dbReference type="SAM" id="MobiDB-lite"/>
    </source>
</evidence>